<comment type="cofactor">
    <cofactor evidence="2 10">
        <name>a divalent metal cation</name>
        <dbReference type="ChEBI" id="CHEBI:60240"/>
    </cofactor>
</comment>
<dbReference type="Pfam" id="PF03737">
    <property type="entry name" value="RraA-like"/>
    <property type="match status" value="1"/>
</dbReference>
<dbReference type="EMBL" id="CP023692">
    <property type="protein sequence ID" value="QEV44369.1"/>
    <property type="molecule type" value="Genomic_DNA"/>
</dbReference>
<keyword evidence="9" id="KW-0460">Magnesium</keyword>
<comment type="subunit">
    <text evidence="4 10">Homotrimer.</text>
</comment>
<dbReference type="GO" id="GO:0047443">
    <property type="term" value="F:4-hydroxy-4-methyl-2-oxoglutarate aldolase activity"/>
    <property type="evidence" value="ECO:0007669"/>
    <property type="project" value="UniProtKB-EC"/>
</dbReference>
<dbReference type="GO" id="GO:0008948">
    <property type="term" value="F:oxaloacetate decarboxylase activity"/>
    <property type="evidence" value="ECO:0007669"/>
    <property type="project" value="UniProtKB-EC"/>
</dbReference>
<accession>A0A5J6J099</accession>
<dbReference type="GO" id="GO:0051252">
    <property type="term" value="P:regulation of RNA metabolic process"/>
    <property type="evidence" value="ECO:0007669"/>
    <property type="project" value="InterPro"/>
</dbReference>
<dbReference type="CDD" id="cd16841">
    <property type="entry name" value="RraA_family"/>
    <property type="match status" value="1"/>
</dbReference>
<evidence type="ECO:0000256" key="7">
    <source>
        <dbReference type="ARBA" id="ARBA00025046"/>
    </source>
</evidence>
<dbReference type="NCBIfam" id="NF006875">
    <property type="entry name" value="PRK09372.1"/>
    <property type="match status" value="1"/>
</dbReference>
<gene>
    <name evidence="11" type="ORF">CP980_04150</name>
</gene>
<evidence type="ECO:0000256" key="4">
    <source>
        <dbReference type="ARBA" id="ARBA00011233"/>
    </source>
</evidence>
<evidence type="ECO:0000256" key="5">
    <source>
        <dbReference type="ARBA" id="ARBA00022723"/>
    </source>
</evidence>
<dbReference type="InterPro" id="IPR036704">
    <property type="entry name" value="RraA/RraA-like_sf"/>
</dbReference>
<evidence type="ECO:0000256" key="6">
    <source>
        <dbReference type="ARBA" id="ARBA00023239"/>
    </source>
</evidence>
<keyword evidence="5 9" id="KW-0479">Metal-binding</keyword>
<sequence>MSVTPVTPVTPVPTSDLYDEHGEALAICTTPFRQFGGRRLFAGPVRTLSCHEDNALLRELVNTPGGGAVLVVDGGGSLRTALTGDLIAGAAQRNGWAGLIISGAVRDSVALGGLDLGIKALGTVPRKSGKTGAGTVDDPVTIGGVTFRPGDTVHADDDGTVVLPAA</sequence>
<dbReference type="Proteomes" id="UP000325563">
    <property type="component" value="Chromosome"/>
</dbReference>
<dbReference type="RefSeq" id="WP_132754094.1">
    <property type="nucleotide sequence ID" value="NZ_BNBW01000001.1"/>
</dbReference>
<evidence type="ECO:0000256" key="1">
    <source>
        <dbReference type="ARBA" id="ARBA00001342"/>
    </source>
</evidence>
<evidence type="ECO:0000256" key="3">
    <source>
        <dbReference type="ARBA" id="ARBA00008621"/>
    </source>
</evidence>
<dbReference type="GO" id="GO:0046872">
    <property type="term" value="F:metal ion binding"/>
    <property type="evidence" value="ECO:0007669"/>
    <property type="project" value="UniProtKB-KW"/>
</dbReference>
<comment type="cofactor">
    <cofactor evidence="9">
        <name>Mg(2+)</name>
        <dbReference type="ChEBI" id="CHEBI:18420"/>
    </cofactor>
</comment>
<organism evidence="11 12">
    <name type="scientific">Streptomyces vinaceus</name>
    <dbReference type="NCBI Taxonomy" id="1960"/>
    <lineage>
        <taxon>Bacteria</taxon>
        <taxon>Bacillati</taxon>
        <taxon>Actinomycetota</taxon>
        <taxon>Actinomycetes</taxon>
        <taxon>Kitasatosporales</taxon>
        <taxon>Streptomycetaceae</taxon>
        <taxon>Streptomyces</taxon>
    </lineage>
</organism>
<dbReference type="SUPFAM" id="SSF89562">
    <property type="entry name" value="RraA-like"/>
    <property type="match status" value="1"/>
</dbReference>
<feature type="binding site" evidence="9">
    <location>
        <begin position="84"/>
        <end position="87"/>
    </location>
    <ligand>
        <name>substrate</name>
    </ligand>
</feature>
<dbReference type="NCBIfam" id="TIGR01935">
    <property type="entry name" value="NOT-MenG"/>
    <property type="match status" value="1"/>
</dbReference>
<keyword evidence="6 10" id="KW-0456">Lyase</keyword>
<dbReference type="EC" id="4.1.1.112" evidence="10"/>
<dbReference type="Gene3D" id="3.50.30.40">
    <property type="entry name" value="Ribonuclease E inhibitor RraA/RraA-like"/>
    <property type="match status" value="1"/>
</dbReference>
<comment type="similarity">
    <text evidence="3 10">Belongs to the class II aldolase/RraA-like family.</text>
</comment>
<dbReference type="KEGG" id="svn:CP980_04150"/>
<evidence type="ECO:0000256" key="10">
    <source>
        <dbReference type="RuleBase" id="RU004338"/>
    </source>
</evidence>
<dbReference type="GeneID" id="95609755"/>
<dbReference type="GO" id="GO:0008428">
    <property type="term" value="F:ribonuclease inhibitor activity"/>
    <property type="evidence" value="ECO:0007669"/>
    <property type="project" value="InterPro"/>
</dbReference>
<dbReference type="InterPro" id="IPR005493">
    <property type="entry name" value="RraA/RraA-like"/>
</dbReference>
<dbReference type="PANTHER" id="PTHR33254">
    <property type="entry name" value="4-HYDROXY-4-METHYL-2-OXOGLUTARATE ALDOLASE 3-RELATED"/>
    <property type="match status" value="1"/>
</dbReference>
<evidence type="ECO:0000313" key="11">
    <source>
        <dbReference type="EMBL" id="QEV44369.1"/>
    </source>
</evidence>
<evidence type="ECO:0000313" key="12">
    <source>
        <dbReference type="Proteomes" id="UP000325563"/>
    </source>
</evidence>
<evidence type="ECO:0000256" key="9">
    <source>
        <dbReference type="PIRSR" id="PIRSR605493-1"/>
    </source>
</evidence>
<reference evidence="11 12" key="1">
    <citation type="submission" date="2017-09" db="EMBL/GenBank/DDBJ databases">
        <authorList>
            <person name="Lee N."/>
            <person name="Cho B.-K."/>
        </authorList>
    </citation>
    <scope>NUCLEOTIDE SEQUENCE [LARGE SCALE GENOMIC DNA]</scope>
    <source>
        <strain evidence="11 12">ATCC 27476</strain>
    </source>
</reference>
<dbReference type="AlphaFoldDB" id="A0A5J6J099"/>
<comment type="catalytic activity">
    <reaction evidence="1 10">
        <text>4-hydroxy-4-methyl-2-oxoglutarate = 2 pyruvate</text>
        <dbReference type="Rhea" id="RHEA:22748"/>
        <dbReference type="ChEBI" id="CHEBI:15361"/>
        <dbReference type="ChEBI" id="CHEBI:58276"/>
        <dbReference type="EC" id="4.1.3.17"/>
    </reaction>
</comment>
<feature type="binding site" evidence="9">
    <location>
        <position position="107"/>
    </location>
    <ligand>
        <name>Mg(2+)</name>
        <dbReference type="ChEBI" id="CHEBI:18420"/>
    </ligand>
</feature>
<comment type="function">
    <text evidence="7 10">Catalyzes the aldol cleavage of 4-hydroxy-4-methyl-2-oxoglutarate (HMG) into 2 molecules of pyruvate. Also contains a secondary oxaloacetate (OAA) decarboxylase activity due to the common pyruvate enolate transition state formed following C-C bond cleavage in the retro-aldol and decarboxylation reactions.</text>
</comment>
<comment type="catalytic activity">
    <reaction evidence="8 10">
        <text>oxaloacetate + H(+) = pyruvate + CO2</text>
        <dbReference type="Rhea" id="RHEA:15641"/>
        <dbReference type="ChEBI" id="CHEBI:15361"/>
        <dbReference type="ChEBI" id="CHEBI:15378"/>
        <dbReference type="ChEBI" id="CHEBI:16452"/>
        <dbReference type="ChEBI" id="CHEBI:16526"/>
        <dbReference type="EC" id="4.1.1.112"/>
    </reaction>
</comment>
<dbReference type="EC" id="4.1.3.17" evidence="10"/>
<feature type="binding site" evidence="9">
    <location>
        <position position="106"/>
    </location>
    <ligand>
        <name>substrate</name>
    </ligand>
</feature>
<evidence type="ECO:0000256" key="8">
    <source>
        <dbReference type="ARBA" id="ARBA00047973"/>
    </source>
</evidence>
<keyword evidence="12" id="KW-1185">Reference proteome</keyword>
<proteinExistence type="inferred from homology"/>
<dbReference type="PANTHER" id="PTHR33254:SF4">
    <property type="entry name" value="4-HYDROXY-4-METHYL-2-OXOGLUTARATE ALDOLASE 3-RELATED"/>
    <property type="match status" value="1"/>
</dbReference>
<name>A0A5J6J099_STRVI</name>
<dbReference type="InterPro" id="IPR010203">
    <property type="entry name" value="RraA"/>
</dbReference>
<protein>
    <recommendedName>
        <fullName evidence="10">4-hydroxy-4-methyl-2-oxoglutarate aldolase</fullName>
        <shortName evidence="10">HMG aldolase</shortName>
        <ecNumber evidence="10">4.1.1.112</ecNumber>
        <ecNumber evidence="10">4.1.3.17</ecNumber>
    </recommendedName>
    <alternativeName>
        <fullName evidence="10">Oxaloacetate decarboxylase</fullName>
    </alternativeName>
</protein>
<evidence type="ECO:0000256" key="2">
    <source>
        <dbReference type="ARBA" id="ARBA00001968"/>
    </source>
</evidence>